<accession>A0A1F5WNP1</accession>
<keyword evidence="2 4" id="KW-0689">Ribosomal protein</keyword>
<sequence length="79" mass="9367">MTLTQMKYRSENIKKQCYFCTSNMRGVDYKDVLTLKRFLDPQFKIMPKKRSGLCSLHQRKLAKAVKRARIIVSLPFIVR</sequence>
<evidence type="ECO:0000256" key="3">
    <source>
        <dbReference type="ARBA" id="ARBA00023274"/>
    </source>
</evidence>
<dbReference type="InterPro" id="IPR001648">
    <property type="entry name" value="Ribosomal_bS18"/>
</dbReference>
<dbReference type="SUPFAM" id="SSF46911">
    <property type="entry name" value="Ribosomal protein S18"/>
    <property type="match status" value="1"/>
</dbReference>
<dbReference type="PANTHER" id="PTHR13479:SF40">
    <property type="entry name" value="SMALL RIBOSOMAL SUBUNIT PROTEIN BS18M"/>
    <property type="match status" value="1"/>
</dbReference>
<comment type="subunit">
    <text evidence="4">Part of the 30S ribosomal subunit. Forms a tight heterodimer with protein bS6.</text>
</comment>
<keyword evidence="4" id="KW-0699">rRNA-binding</keyword>
<organism evidence="6 7">
    <name type="scientific">Candidatus Giovannonibacteria bacterium RIFCSPHIGHO2_12_FULL_43_15</name>
    <dbReference type="NCBI Taxonomy" id="1798341"/>
    <lineage>
        <taxon>Bacteria</taxon>
        <taxon>Candidatus Giovannoniibacteriota</taxon>
    </lineage>
</organism>
<dbReference type="NCBIfam" id="TIGR00165">
    <property type="entry name" value="S18"/>
    <property type="match status" value="1"/>
</dbReference>
<dbReference type="EMBL" id="MFHT01000025">
    <property type="protein sequence ID" value="OGF77266.1"/>
    <property type="molecule type" value="Genomic_DNA"/>
</dbReference>
<evidence type="ECO:0000256" key="2">
    <source>
        <dbReference type="ARBA" id="ARBA00022980"/>
    </source>
</evidence>
<evidence type="ECO:0000256" key="4">
    <source>
        <dbReference type="HAMAP-Rule" id="MF_00270"/>
    </source>
</evidence>
<comment type="function">
    <text evidence="4">Binds as a heterodimer with protein bS6 to the central domain of the 16S rRNA, where it helps stabilize the platform of the 30S subunit.</text>
</comment>
<dbReference type="PRINTS" id="PR00974">
    <property type="entry name" value="RIBOSOMALS18"/>
</dbReference>
<evidence type="ECO:0000256" key="5">
    <source>
        <dbReference type="RuleBase" id="RU003910"/>
    </source>
</evidence>
<evidence type="ECO:0000313" key="7">
    <source>
        <dbReference type="Proteomes" id="UP000177723"/>
    </source>
</evidence>
<comment type="caution">
    <text evidence="6">The sequence shown here is derived from an EMBL/GenBank/DDBJ whole genome shotgun (WGS) entry which is preliminary data.</text>
</comment>
<protein>
    <recommendedName>
        <fullName evidence="4">Small ribosomal subunit protein bS18</fullName>
    </recommendedName>
</protein>
<dbReference type="GO" id="GO:0022627">
    <property type="term" value="C:cytosolic small ribosomal subunit"/>
    <property type="evidence" value="ECO:0007669"/>
    <property type="project" value="TreeGrafter"/>
</dbReference>
<dbReference type="InterPro" id="IPR036870">
    <property type="entry name" value="Ribosomal_bS18_sf"/>
</dbReference>
<gene>
    <name evidence="4" type="primary">rpsR</name>
    <name evidence="6" type="ORF">A3F23_02090</name>
</gene>
<dbReference type="Gene3D" id="4.10.640.10">
    <property type="entry name" value="Ribosomal protein S18"/>
    <property type="match status" value="1"/>
</dbReference>
<evidence type="ECO:0000256" key="1">
    <source>
        <dbReference type="ARBA" id="ARBA00005589"/>
    </source>
</evidence>
<evidence type="ECO:0000313" key="6">
    <source>
        <dbReference type="EMBL" id="OGF77266.1"/>
    </source>
</evidence>
<dbReference type="Pfam" id="PF01084">
    <property type="entry name" value="Ribosomal_S18"/>
    <property type="match status" value="1"/>
</dbReference>
<keyword evidence="3 4" id="KW-0687">Ribonucleoprotein</keyword>
<dbReference type="HAMAP" id="MF_00270">
    <property type="entry name" value="Ribosomal_bS18"/>
    <property type="match status" value="1"/>
</dbReference>
<proteinExistence type="inferred from homology"/>
<dbReference type="Proteomes" id="UP000177723">
    <property type="component" value="Unassembled WGS sequence"/>
</dbReference>
<dbReference type="AlphaFoldDB" id="A0A1F5WNP1"/>
<dbReference type="GO" id="GO:0003735">
    <property type="term" value="F:structural constituent of ribosome"/>
    <property type="evidence" value="ECO:0007669"/>
    <property type="project" value="InterPro"/>
</dbReference>
<dbReference type="GO" id="GO:0070181">
    <property type="term" value="F:small ribosomal subunit rRNA binding"/>
    <property type="evidence" value="ECO:0007669"/>
    <property type="project" value="TreeGrafter"/>
</dbReference>
<keyword evidence="4" id="KW-0694">RNA-binding</keyword>
<reference evidence="6 7" key="1">
    <citation type="journal article" date="2016" name="Nat. Commun.">
        <title>Thousands of microbial genomes shed light on interconnected biogeochemical processes in an aquifer system.</title>
        <authorList>
            <person name="Anantharaman K."/>
            <person name="Brown C.T."/>
            <person name="Hug L.A."/>
            <person name="Sharon I."/>
            <person name="Castelle C.J."/>
            <person name="Probst A.J."/>
            <person name="Thomas B.C."/>
            <person name="Singh A."/>
            <person name="Wilkins M.J."/>
            <person name="Karaoz U."/>
            <person name="Brodie E.L."/>
            <person name="Williams K.H."/>
            <person name="Hubbard S.S."/>
            <person name="Banfield J.F."/>
        </authorList>
    </citation>
    <scope>NUCLEOTIDE SEQUENCE [LARGE SCALE GENOMIC DNA]</scope>
</reference>
<dbReference type="PANTHER" id="PTHR13479">
    <property type="entry name" value="30S RIBOSOMAL PROTEIN S18"/>
    <property type="match status" value="1"/>
</dbReference>
<comment type="similarity">
    <text evidence="1 4 5">Belongs to the bacterial ribosomal protein bS18 family.</text>
</comment>
<name>A0A1F5WNP1_9BACT</name>
<dbReference type="GO" id="GO:0006412">
    <property type="term" value="P:translation"/>
    <property type="evidence" value="ECO:0007669"/>
    <property type="project" value="UniProtKB-UniRule"/>
</dbReference>